<keyword evidence="1" id="KW-0472">Membrane</keyword>
<dbReference type="OrthoDB" id="2388049at2759"/>
<feature type="transmembrane region" description="Helical" evidence="1">
    <location>
        <begin position="75"/>
        <end position="96"/>
    </location>
</feature>
<protein>
    <submittedName>
        <fullName evidence="2">Putative transmembrane protein</fullName>
    </submittedName>
</protein>
<dbReference type="PANTHER" id="PTHR31134:SF1">
    <property type="entry name" value="TRANSMEMBRANE PROTEIN 128"/>
    <property type="match status" value="1"/>
</dbReference>
<keyword evidence="1 2" id="KW-0812">Transmembrane</keyword>
<dbReference type="PANTHER" id="PTHR31134">
    <property type="entry name" value="TRANSMEMBRANE PROTEIN 128"/>
    <property type="match status" value="1"/>
</dbReference>
<accession>A0A8H3XJS1</accession>
<organism evidence="2 3">
    <name type="scientific">Gigaspora margarita</name>
    <dbReference type="NCBI Taxonomy" id="4874"/>
    <lineage>
        <taxon>Eukaryota</taxon>
        <taxon>Fungi</taxon>
        <taxon>Fungi incertae sedis</taxon>
        <taxon>Mucoromycota</taxon>
        <taxon>Glomeromycotina</taxon>
        <taxon>Glomeromycetes</taxon>
        <taxon>Diversisporales</taxon>
        <taxon>Gigasporaceae</taxon>
        <taxon>Gigaspora</taxon>
    </lineage>
</organism>
<dbReference type="Proteomes" id="UP000439903">
    <property type="component" value="Unassembled WGS sequence"/>
</dbReference>
<evidence type="ECO:0000313" key="2">
    <source>
        <dbReference type="EMBL" id="KAF0472052.1"/>
    </source>
</evidence>
<dbReference type="AlphaFoldDB" id="A0A8H3XJS1"/>
<sequence length="165" mass="18755">MNSEQSSRRRTAGAPITETLVDPQKTNTQRSSSRISRIINSLKWLTFAGWIFWYFEVDSGVQKVLSLNGWVRTLFFVSTFSLLSTFFIFFYLQYFLPFIKGTPPPKYSTWKHDKTLGKLIPVATITGTIGVVGMIIDFCNVWGFFGAVIVVIGLLRGVFAFLDIF</sequence>
<feature type="transmembrane region" description="Helical" evidence="1">
    <location>
        <begin position="116"/>
        <end position="136"/>
    </location>
</feature>
<feature type="transmembrane region" description="Helical" evidence="1">
    <location>
        <begin position="142"/>
        <end position="162"/>
    </location>
</feature>
<comment type="caution">
    <text evidence="2">The sequence shown here is derived from an EMBL/GenBank/DDBJ whole genome shotgun (WGS) entry which is preliminary data.</text>
</comment>
<gene>
    <name evidence="2" type="ORF">F8M41_025084</name>
</gene>
<reference evidence="2 3" key="1">
    <citation type="journal article" date="2019" name="Environ. Microbiol.">
        <title>At the nexus of three kingdoms: the genome of the mycorrhizal fungus Gigaspora margarita provides insights into plant, endobacterial and fungal interactions.</title>
        <authorList>
            <person name="Venice F."/>
            <person name="Ghignone S."/>
            <person name="Salvioli di Fossalunga A."/>
            <person name="Amselem J."/>
            <person name="Novero M."/>
            <person name="Xianan X."/>
            <person name="Sedzielewska Toro K."/>
            <person name="Morin E."/>
            <person name="Lipzen A."/>
            <person name="Grigoriev I.V."/>
            <person name="Henrissat B."/>
            <person name="Martin F.M."/>
            <person name="Bonfante P."/>
        </authorList>
    </citation>
    <scope>NUCLEOTIDE SEQUENCE [LARGE SCALE GENOMIC DNA]</scope>
    <source>
        <strain evidence="2 3">BEG34</strain>
    </source>
</reference>
<proteinExistence type="predicted"/>
<name>A0A8H3XJS1_GIGMA</name>
<keyword evidence="3" id="KW-1185">Reference proteome</keyword>
<dbReference type="Pfam" id="PF20479">
    <property type="entry name" value="TMEM128"/>
    <property type="match status" value="1"/>
</dbReference>
<dbReference type="EMBL" id="WTPW01000881">
    <property type="protein sequence ID" value="KAF0472052.1"/>
    <property type="molecule type" value="Genomic_DNA"/>
</dbReference>
<feature type="transmembrane region" description="Helical" evidence="1">
    <location>
        <begin position="38"/>
        <end position="55"/>
    </location>
</feature>
<keyword evidence="1" id="KW-1133">Transmembrane helix</keyword>
<evidence type="ECO:0000256" key="1">
    <source>
        <dbReference type="SAM" id="Phobius"/>
    </source>
</evidence>
<evidence type="ECO:0000313" key="3">
    <source>
        <dbReference type="Proteomes" id="UP000439903"/>
    </source>
</evidence>
<dbReference type="InterPro" id="IPR033579">
    <property type="entry name" value="TMEM128"/>
</dbReference>